<protein>
    <submittedName>
        <fullName evidence="2">VC0807 family protein</fullName>
    </submittedName>
</protein>
<evidence type="ECO:0000256" key="1">
    <source>
        <dbReference type="SAM" id="Phobius"/>
    </source>
</evidence>
<dbReference type="Proteomes" id="UP001589810">
    <property type="component" value="Unassembled WGS sequence"/>
</dbReference>
<dbReference type="RefSeq" id="WP_273943781.1">
    <property type="nucleotide sequence ID" value="NZ_CP097263.1"/>
</dbReference>
<evidence type="ECO:0000313" key="3">
    <source>
        <dbReference type="Proteomes" id="UP001589810"/>
    </source>
</evidence>
<comment type="caution">
    <text evidence="2">The sequence shown here is derived from an EMBL/GenBank/DDBJ whole genome shotgun (WGS) entry which is preliminary data.</text>
</comment>
<feature type="transmembrane region" description="Helical" evidence="1">
    <location>
        <begin position="95"/>
        <end position="111"/>
    </location>
</feature>
<feature type="transmembrane region" description="Helical" evidence="1">
    <location>
        <begin position="181"/>
        <end position="202"/>
    </location>
</feature>
<keyword evidence="1" id="KW-0812">Transmembrane</keyword>
<feature type="transmembrane region" description="Helical" evidence="1">
    <location>
        <begin position="154"/>
        <end position="175"/>
    </location>
</feature>
<sequence>MSPTRNRRGLPWPVRLTLDIGVSPLAFFLMSGVAGASTAASLLVSVGVGALWTIGQLLATRKVNAAAVCVVAGLVVGAVLTGISGDARFGVAKDSLYTAVFGLAMLVSLAARRPLMFALIRPFATEDGDPAKVAEWNAAWVSPLFRRGMRTMTVVWGVGLLVEAVTRIAVVYGGFPVAYAAALSPVLTAVVLAALMSWTAWYGRKAGEARRRVEGVPAP</sequence>
<dbReference type="NCBIfam" id="NF041646">
    <property type="entry name" value="VC0807_fam"/>
    <property type="match status" value="1"/>
</dbReference>
<feature type="transmembrane region" description="Helical" evidence="1">
    <location>
        <begin position="25"/>
        <end position="51"/>
    </location>
</feature>
<organism evidence="2 3">
    <name type="scientific">Kutzneria chonburiensis</name>
    <dbReference type="NCBI Taxonomy" id="1483604"/>
    <lineage>
        <taxon>Bacteria</taxon>
        <taxon>Bacillati</taxon>
        <taxon>Actinomycetota</taxon>
        <taxon>Actinomycetes</taxon>
        <taxon>Pseudonocardiales</taxon>
        <taxon>Pseudonocardiaceae</taxon>
        <taxon>Kutzneria</taxon>
    </lineage>
</organism>
<keyword evidence="1" id="KW-0472">Membrane</keyword>
<keyword evidence="3" id="KW-1185">Reference proteome</keyword>
<reference evidence="2 3" key="1">
    <citation type="submission" date="2024-09" db="EMBL/GenBank/DDBJ databases">
        <authorList>
            <person name="Sun Q."/>
            <person name="Mori K."/>
        </authorList>
    </citation>
    <scope>NUCLEOTIDE SEQUENCE [LARGE SCALE GENOMIC DNA]</scope>
    <source>
        <strain evidence="2 3">TBRC 1432</strain>
    </source>
</reference>
<evidence type="ECO:0000313" key="2">
    <source>
        <dbReference type="EMBL" id="MFC0545689.1"/>
    </source>
</evidence>
<name>A0ABV6MZI9_9PSEU</name>
<proteinExistence type="predicted"/>
<dbReference type="EMBL" id="JBHLUD010000010">
    <property type="protein sequence ID" value="MFC0545689.1"/>
    <property type="molecule type" value="Genomic_DNA"/>
</dbReference>
<feature type="transmembrane region" description="Helical" evidence="1">
    <location>
        <begin position="63"/>
        <end position="83"/>
    </location>
</feature>
<keyword evidence="1" id="KW-1133">Transmembrane helix</keyword>
<accession>A0ABV6MZI9</accession>
<gene>
    <name evidence="2" type="ORF">ACFFH7_29530</name>
</gene>